<feature type="region of interest" description="Disordered" evidence="1">
    <location>
        <begin position="24"/>
        <end position="43"/>
    </location>
</feature>
<keyword evidence="3" id="KW-1185">Reference proteome</keyword>
<feature type="region of interest" description="Disordered" evidence="1">
    <location>
        <begin position="49"/>
        <end position="109"/>
    </location>
</feature>
<dbReference type="AlphaFoldDB" id="A0ABD0P0E5"/>
<name>A0ABD0P0E5_CIRMR</name>
<reference evidence="2 3" key="1">
    <citation type="submission" date="2024-05" db="EMBL/GenBank/DDBJ databases">
        <title>Genome sequencing and assembly of Indian major carp, Cirrhinus mrigala (Hamilton, 1822).</title>
        <authorList>
            <person name="Mohindra V."/>
            <person name="Chowdhury L.M."/>
            <person name="Lal K."/>
            <person name="Jena J.K."/>
        </authorList>
    </citation>
    <scope>NUCLEOTIDE SEQUENCE [LARGE SCALE GENOMIC DNA]</scope>
    <source>
        <strain evidence="2">CM1030</strain>
        <tissue evidence="2">Blood</tissue>
    </source>
</reference>
<dbReference type="Proteomes" id="UP001529510">
    <property type="component" value="Unassembled WGS sequence"/>
</dbReference>
<feature type="non-terminal residue" evidence="2">
    <location>
        <position position="1"/>
    </location>
</feature>
<evidence type="ECO:0000313" key="3">
    <source>
        <dbReference type="Proteomes" id="UP001529510"/>
    </source>
</evidence>
<accession>A0ABD0P0E5</accession>
<gene>
    <name evidence="2" type="ORF">M9458_035810</name>
</gene>
<dbReference type="EMBL" id="JAMKFB020000018">
    <property type="protein sequence ID" value="KAL0167588.1"/>
    <property type="molecule type" value="Genomic_DNA"/>
</dbReference>
<sequence length="109" mass="11873">FVLPQKEPVTSVLDLCTDLSSLTTAESDPSTAVKPVTPQEEKPVVFEQQEPVSAPDPHFSLKENISAEAVSTEQNNPSPEPEMTFDEQDLTGPDDLSTTDVNVEEMLSK</sequence>
<comment type="caution">
    <text evidence="2">The sequence shown here is derived from an EMBL/GenBank/DDBJ whole genome shotgun (WGS) entry which is preliminary data.</text>
</comment>
<evidence type="ECO:0000313" key="2">
    <source>
        <dbReference type="EMBL" id="KAL0167588.1"/>
    </source>
</evidence>
<proteinExistence type="predicted"/>
<protein>
    <submittedName>
        <fullName evidence="2">Uncharacterized protein</fullName>
    </submittedName>
</protein>
<organism evidence="2 3">
    <name type="scientific">Cirrhinus mrigala</name>
    <name type="common">Mrigala</name>
    <dbReference type="NCBI Taxonomy" id="683832"/>
    <lineage>
        <taxon>Eukaryota</taxon>
        <taxon>Metazoa</taxon>
        <taxon>Chordata</taxon>
        <taxon>Craniata</taxon>
        <taxon>Vertebrata</taxon>
        <taxon>Euteleostomi</taxon>
        <taxon>Actinopterygii</taxon>
        <taxon>Neopterygii</taxon>
        <taxon>Teleostei</taxon>
        <taxon>Ostariophysi</taxon>
        <taxon>Cypriniformes</taxon>
        <taxon>Cyprinidae</taxon>
        <taxon>Labeoninae</taxon>
        <taxon>Labeonini</taxon>
        <taxon>Cirrhinus</taxon>
    </lineage>
</organism>
<evidence type="ECO:0000256" key="1">
    <source>
        <dbReference type="SAM" id="MobiDB-lite"/>
    </source>
</evidence>